<dbReference type="OrthoDB" id="339921at2759"/>
<dbReference type="Gene3D" id="2.30.29.30">
    <property type="entry name" value="Pleckstrin-homology domain (PH domain)/Phosphotyrosine-binding domain (PTB)"/>
    <property type="match status" value="1"/>
</dbReference>
<dbReference type="VEuPathDB" id="CryptoDB:cand_024760"/>
<accession>A0A1J4MRV6</accession>
<dbReference type="InterPro" id="IPR011993">
    <property type="entry name" value="PH-like_dom_sf"/>
</dbReference>
<dbReference type="Gene3D" id="1.20.1270.60">
    <property type="entry name" value="Arfaptin homology (AH) domain/BAR domain"/>
    <property type="match status" value="1"/>
</dbReference>
<evidence type="ECO:0000259" key="1">
    <source>
        <dbReference type="PROSITE" id="PS50003"/>
    </source>
</evidence>
<dbReference type="Proteomes" id="UP000186804">
    <property type="component" value="Unassembled WGS sequence"/>
</dbReference>
<protein>
    <submittedName>
        <fullName evidence="2">PH domain-containing protein</fullName>
    </submittedName>
</protein>
<gene>
    <name evidence="2" type="ORF">cand_024760</name>
</gene>
<dbReference type="InterPro" id="IPR027267">
    <property type="entry name" value="AH/BAR_dom_sf"/>
</dbReference>
<name>A0A1J4MRV6_9CRYT</name>
<dbReference type="Pfam" id="PF00169">
    <property type="entry name" value="PH"/>
    <property type="match status" value="1"/>
</dbReference>
<dbReference type="AlphaFoldDB" id="A0A1J4MRV6"/>
<dbReference type="PROSITE" id="PS50003">
    <property type="entry name" value="PH_DOMAIN"/>
    <property type="match status" value="1"/>
</dbReference>
<evidence type="ECO:0000313" key="3">
    <source>
        <dbReference type="Proteomes" id="UP000186804"/>
    </source>
</evidence>
<reference evidence="2 3" key="1">
    <citation type="submission" date="2016-10" db="EMBL/GenBank/DDBJ databases">
        <title>Reductive evolution of mitochondrial metabolism and differential evolution of invasion-related proteins in Cryptosporidium.</title>
        <authorList>
            <person name="Liu S."/>
            <person name="Roellig D.M."/>
            <person name="Guo Y."/>
            <person name="Li N."/>
            <person name="Frace M.A."/>
            <person name="Tang K."/>
            <person name="Zhang L."/>
            <person name="Feng Y."/>
            <person name="Xiao L."/>
        </authorList>
    </citation>
    <scope>NUCLEOTIDE SEQUENCE [LARGE SCALE GENOMIC DNA]</scope>
    <source>
        <strain evidence="2">30847</strain>
    </source>
</reference>
<dbReference type="SUPFAM" id="SSF50729">
    <property type="entry name" value="PH domain-like"/>
    <property type="match status" value="1"/>
</dbReference>
<proteinExistence type="predicted"/>
<dbReference type="RefSeq" id="XP_067068645.1">
    <property type="nucleotide sequence ID" value="XM_067212706.1"/>
</dbReference>
<dbReference type="EMBL" id="LRBS01000050">
    <property type="protein sequence ID" value="OII76799.1"/>
    <property type="molecule type" value="Genomic_DNA"/>
</dbReference>
<dbReference type="GeneID" id="92366660"/>
<feature type="domain" description="PH" evidence="1">
    <location>
        <begin position="433"/>
        <end position="546"/>
    </location>
</feature>
<dbReference type="InterPro" id="IPR001849">
    <property type="entry name" value="PH_domain"/>
</dbReference>
<sequence length="558" mass="65226">MENMDNLQLSTNLEEESIASLHHPISESKTQFVISESSIFDQSYKSNKCISGSLESKGDESFILLKQWENFRLERTHQFISLLNPIYNELSKSTLEAIQITQDLAIILRLKAKLWRSYSQSLEGSIKKRVKTILVNKIPSEGFPNKLNDIEELNEVSSSKSYILNESNYSQSKYNNLNSHMNSLQLVSSVFSTMNTQRVWPFILSHSGEQEANYIKKLANSIEADVVNGHLSWITNRYMKNADNFLKNFCKVRREFELVMFEINQSWLKYEQVVKNSQNNELEDIHLKKNKNADTWYYDQLYRHSTSKFIDCQTKFYNILITTIDNLMELEVWRASSVQQTINYFLFIQDEYIEFIQKLGKVFNNVINNEGNITIEDKTNNIDIVTSIPGLRPPPIPITDIRLSKNYSAVSDLPLIKFITSLMVYSKLPNSNLVIYHGHIEIKKDQLFLKKWLSRYLILTKDKYIYILNSRDDIEMEELLKYNEKPLWSCNVASNIISIRKKEKYGNRCFLLKLKQHGFINKSLLIRCPNETDCEKWITSLSIGTRKQLDNFTDSNNK</sequence>
<dbReference type="SMART" id="SM00233">
    <property type="entry name" value="PH"/>
    <property type="match status" value="1"/>
</dbReference>
<comment type="caution">
    <text evidence="2">The sequence shown here is derived from an EMBL/GenBank/DDBJ whole genome shotgun (WGS) entry which is preliminary data.</text>
</comment>
<evidence type="ECO:0000313" key="2">
    <source>
        <dbReference type="EMBL" id="OII76799.1"/>
    </source>
</evidence>
<dbReference type="CDD" id="cd00821">
    <property type="entry name" value="PH"/>
    <property type="match status" value="1"/>
</dbReference>
<keyword evidence="3" id="KW-1185">Reference proteome</keyword>
<organism evidence="2 3">
    <name type="scientific">Cryptosporidium andersoni</name>
    <dbReference type="NCBI Taxonomy" id="117008"/>
    <lineage>
        <taxon>Eukaryota</taxon>
        <taxon>Sar</taxon>
        <taxon>Alveolata</taxon>
        <taxon>Apicomplexa</taxon>
        <taxon>Conoidasida</taxon>
        <taxon>Coccidia</taxon>
        <taxon>Eucoccidiorida</taxon>
        <taxon>Eimeriorina</taxon>
        <taxon>Cryptosporidiidae</taxon>
        <taxon>Cryptosporidium</taxon>
    </lineage>
</organism>